<name>A0AAQ3RGF0_VIGMU</name>
<keyword evidence="2" id="KW-1185">Reference proteome</keyword>
<protein>
    <submittedName>
        <fullName evidence="1">Uncharacterized protein</fullName>
    </submittedName>
</protein>
<dbReference type="Proteomes" id="UP001374535">
    <property type="component" value="Chromosome 11"/>
</dbReference>
<dbReference type="AlphaFoldDB" id="A0AAQ3RGF0"/>
<evidence type="ECO:0000313" key="2">
    <source>
        <dbReference type="Proteomes" id="UP001374535"/>
    </source>
</evidence>
<evidence type="ECO:0000313" key="1">
    <source>
        <dbReference type="EMBL" id="WVY91843.1"/>
    </source>
</evidence>
<dbReference type="PANTHER" id="PTHR35312:SF1">
    <property type="entry name" value="OS07G0641800 PROTEIN"/>
    <property type="match status" value="1"/>
</dbReference>
<dbReference type="EMBL" id="CP144690">
    <property type="protein sequence ID" value="WVY91843.1"/>
    <property type="molecule type" value="Genomic_DNA"/>
</dbReference>
<accession>A0AAQ3RGF0</accession>
<gene>
    <name evidence="1" type="ORF">V8G54_037357</name>
</gene>
<reference evidence="1 2" key="1">
    <citation type="journal article" date="2023" name="Life. Sci Alliance">
        <title>Evolutionary insights into 3D genome organization and epigenetic landscape of Vigna mungo.</title>
        <authorList>
            <person name="Junaid A."/>
            <person name="Singh B."/>
            <person name="Bhatia S."/>
        </authorList>
    </citation>
    <scope>NUCLEOTIDE SEQUENCE [LARGE SCALE GENOMIC DNA]</scope>
    <source>
        <strain evidence="1">Urdbean</strain>
    </source>
</reference>
<proteinExistence type="predicted"/>
<sequence>MDEAEFQRLLQLFPVVRCRDYSVPLSLSLFRVYNFWIMKIALRLLGFAPEFVDTVKFQAEAASSRQIPSGVAQNEVVKQWQDAWDEKENKDSEKQGLDQHDSFWSKLKTEAARKVFDNLPVMICIEIIRNLFAPLTSLKLIM</sequence>
<dbReference type="PANTHER" id="PTHR35312">
    <property type="entry name" value="OS07G0641800 PROTEIN"/>
    <property type="match status" value="1"/>
</dbReference>
<organism evidence="1 2">
    <name type="scientific">Vigna mungo</name>
    <name type="common">Black gram</name>
    <name type="synonym">Phaseolus mungo</name>
    <dbReference type="NCBI Taxonomy" id="3915"/>
    <lineage>
        <taxon>Eukaryota</taxon>
        <taxon>Viridiplantae</taxon>
        <taxon>Streptophyta</taxon>
        <taxon>Embryophyta</taxon>
        <taxon>Tracheophyta</taxon>
        <taxon>Spermatophyta</taxon>
        <taxon>Magnoliopsida</taxon>
        <taxon>eudicotyledons</taxon>
        <taxon>Gunneridae</taxon>
        <taxon>Pentapetalae</taxon>
        <taxon>rosids</taxon>
        <taxon>fabids</taxon>
        <taxon>Fabales</taxon>
        <taxon>Fabaceae</taxon>
        <taxon>Papilionoideae</taxon>
        <taxon>50 kb inversion clade</taxon>
        <taxon>NPAAA clade</taxon>
        <taxon>indigoferoid/millettioid clade</taxon>
        <taxon>Phaseoleae</taxon>
        <taxon>Vigna</taxon>
    </lineage>
</organism>